<dbReference type="Pfam" id="PF02687">
    <property type="entry name" value="FtsX"/>
    <property type="match status" value="1"/>
</dbReference>
<feature type="transmembrane region" description="Helical" evidence="7">
    <location>
        <begin position="264"/>
        <end position="283"/>
    </location>
</feature>
<dbReference type="InterPro" id="IPR051125">
    <property type="entry name" value="ABC-4/HrtB_transporter"/>
</dbReference>
<evidence type="ECO:0000256" key="6">
    <source>
        <dbReference type="ARBA" id="ARBA00023136"/>
    </source>
</evidence>
<evidence type="ECO:0000256" key="5">
    <source>
        <dbReference type="ARBA" id="ARBA00022989"/>
    </source>
</evidence>
<evidence type="ECO:0000256" key="7">
    <source>
        <dbReference type="SAM" id="Phobius"/>
    </source>
</evidence>
<feature type="transmembrane region" description="Helical" evidence="7">
    <location>
        <begin position="15"/>
        <end position="35"/>
    </location>
</feature>
<dbReference type="GO" id="GO:0005886">
    <property type="term" value="C:plasma membrane"/>
    <property type="evidence" value="ECO:0007669"/>
    <property type="project" value="UniProtKB-SubCell"/>
</dbReference>
<keyword evidence="3" id="KW-1003">Cell membrane</keyword>
<evidence type="ECO:0000256" key="2">
    <source>
        <dbReference type="ARBA" id="ARBA00022448"/>
    </source>
</evidence>
<evidence type="ECO:0000313" key="9">
    <source>
        <dbReference type="EMBL" id="MBP1326393.1"/>
    </source>
</evidence>
<keyword evidence="6 7" id="KW-0472">Membrane</keyword>
<evidence type="ECO:0000313" key="10">
    <source>
        <dbReference type="Proteomes" id="UP000675163"/>
    </source>
</evidence>
<evidence type="ECO:0000256" key="4">
    <source>
        <dbReference type="ARBA" id="ARBA00022692"/>
    </source>
</evidence>
<dbReference type="InterPro" id="IPR003838">
    <property type="entry name" value="ABC3_permease_C"/>
</dbReference>
<accession>A0A940PNG3</accession>
<feature type="transmembrane region" description="Helical" evidence="7">
    <location>
        <begin position="344"/>
        <end position="365"/>
    </location>
</feature>
<comment type="subcellular location">
    <subcellularLocation>
        <location evidence="1">Cell membrane</location>
        <topology evidence="1">Multi-pass membrane protein</topology>
    </subcellularLocation>
</comment>
<proteinExistence type="predicted"/>
<protein>
    <submittedName>
        <fullName evidence="9">ABC transport system permease protein</fullName>
    </submittedName>
</protein>
<evidence type="ECO:0000256" key="3">
    <source>
        <dbReference type="ARBA" id="ARBA00022475"/>
    </source>
</evidence>
<gene>
    <name evidence="9" type="ORF">JOF28_001625</name>
</gene>
<keyword evidence="4 7" id="KW-0812">Transmembrane</keyword>
<name>A0A940PNG3_9MICO</name>
<keyword evidence="5 7" id="KW-1133">Transmembrane helix</keyword>
<feature type="domain" description="ABC3 transporter permease C-terminal" evidence="8">
    <location>
        <begin position="263"/>
        <end position="372"/>
    </location>
</feature>
<evidence type="ECO:0000259" key="8">
    <source>
        <dbReference type="Pfam" id="PF02687"/>
    </source>
</evidence>
<evidence type="ECO:0000256" key="1">
    <source>
        <dbReference type="ARBA" id="ARBA00004651"/>
    </source>
</evidence>
<dbReference type="PANTHER" id="PTHR43738">
    <property type="entry name" value="ABC TRANSPORTER, MEMBRANE PROTEIN"/>
    <property type="match status" value="1"/>
</dbReference>
<reference evidence="9" key="1">
    <citation type="submission" date="2021-02" db="EMBL/GenBank/DDBJ databases">
        <title>Sequencing the genomes of 1000 actinobacteria strains.</title>
        <authorList>
            <person name="Klenk H.-P."/>
        </authorList>
    </citation>
    <scope>NUCLEOTIDE SEQUENCE</scope>
    <source>
        <strain evidence="9">DSM 22850</strain>
    </source>
</reference>
<keyword evidence="2" id="KW-0813">Transport</keyword>
<keyword evidence="10" id="KW-1185">Reference proteome</keyword>
<organism evidence="9 10">
    <name type="scientific">Leucobacter exalbidus</name>
    <dbReference type="NCBI Taxonomy" id="662960"/>
    <lineage>
        <taxon>Bacteria</taxon>
        <taxon>Bacillati</taxon>
        <taxon>Actinomycetota</taxon>
        <taxon>Actinomycetes</taxon>
        <taxon>Micrococcales</taxon>
        <taxon>Microbacteriaceae</taxon>
        <taxon>Leucobacter</taxon>
    </lineage>
</organism>
<dbReference type="RefSeq" id="WP_209705302.1">
    <property type="nucleotide sequence ID" value="NZ_JAFIDA010000001.1"/>
</dbReference>
<feature type="transmembrane region" description="Helical" evidence="7">
    <location>
        <begin position="310"/>
        <end position="332"/>
    </location>
</feature>
<dbReference type="PANTHER" id="PTHR43738:SF1">
    <property type="entry name" value="HEMIN TRANSPORT SYSTEM PERMEASE PROTEIN HRTB-RELATED"/>
    <property type="match status" value="1"/>
</dbReference>
<sequence>MFLAIRELKFARGRFGLMGAVVSLIAILMVLLSGLSSGLVNDGVSGLKSLPVTAFAFDEGTKTDNAFSRSVVDAEQVDAWKSQPGVKHADPVGAGMTNATTDDGTQIDLSLFGIEPDSFLTPAVSEGEHLSGLAGIVVSETAKSDGLELGTIITLDRLDTELEVIGFTEGQATFGHVDMAYLHLDTWKLIASGAAQPGTPTQAQVDALDFEVASVVALQAEDGEEIDMLAGDLAAGTTTVDLKESFNSSPGYEAETLTLSMIQVFLYGICALVVGAFFTVWTIQRQHELAVLRAVGASGRYLLRDSLTQAAILLLSFTALGVAAGVGLGSAMPDGMPFALEAEPILTSSIITIVLGLVGAAVAVLRITRIDPNTALGGQR</sequence>
<dbReference type="EMBL" id="JAFIDA010000001">
    <property type="protein sequence ID" value="MBP1326393.1"/>
    <property type="molecule type" value="Genomic_DNA"/>
</dbReference>
<dbReference type="Proteomes" id="UP000675163">
    <property type="component" value="Unassembled WGS sequence"/>
</dbReference>
<comment type="caution">
    <text evidence="9">The sequence shown here is derived from an EMBL/GenBank/DDBJ whole genome shotgun (WGS) entry which is preliminary data.</text>
</comment>
<dbReference type="AlphaFoldDB" id="A0A940PNG3"/>